<keyword evidence="9" id="KW-1185">Reference proteome</keyword>
<evidence type="ECO:0000256" key="1">
    <source>
        <dbReference type="ARBA" id="ARBA00000085"/>
    </source>
</evidence>
<dbReference type="Pfam" id="PF01590">
    <property type="entry name" value="GAF"/>
    <property type="match status" value="1"/>
</dbReference>
<dbReference type="Gene3D" id="3.30.565.10">
    <property type="entry name" value="Histidine kinase-like ATPase, C-terminal domain"/>
    <property type="match status" value="1"/>
</dbReference>
<dbReference type="InterPro" id="IPR003594">
    <property type="entry name" value="HATPase_dom"/>
</dbReference>
<keyword evidence="3" id="KW-0597">Phosphoprotein</keyword>
<dbReference type="InterPro" id="IPR005467">
    <property type="entry name" value="His_kinase_dom"/>
</dbReference>
<evidence type="ECO:0000256" key="6">
    <source>
        <dbReference type="SAM" id="MobiDB-lite"/>
    </source>
</evidence>
<name>A0A3A8NKR9_9BACT</name>
<evidence type="ECO:0000313" key="8">
    <source>
        <dbReference type="EMBL" id="RKH44818.1"/>
    </source>
</evidence>
<organism evidence="8 9">
    <name type="scientific">Corallococcus sicarius</name>
    <dbReference type="NCBI Taxonomy" id="2316726"/>
    <lineage>
        <taxon>Bacteria</taxon>
        <taxon>Pseudomonadati</taxon>
        <taxon>Myxococcota</taxon>
        <taxon>Myxococcia</taxon>
        <taxon>Myxococcales</taxon>
        <taxon>Cystobacterineae</taxon>
        <taxon>Myxococcaceae</taxon>
        <taxon>Corallococcus</taxon>
    </lineage>
</organism>
<comment type="catalytic activity">
    <reaction evidence="1">
        <text>ATP + protein L-histidine = ADP + protein N-phospho-L-histidine.</text>
        <dbReference type="EC" id="2.7.13.3"/>
    </reaction>
</comment>
<dbReference type="Gene3D" id="3.30.450.20">
    <property type="entry name" value="PAS domain"/>
    <property type="match status" value="1"/>
</dbReference>
<sequence>MVMGRTCGLPSFPGGGDDTMMRAESPSMSFGAMPSAHRSDPSLDSPQASAVASLKDGDAPPLSSRVMDAEGWALVEHSGRVVAFNAQASVHFGIPAPTTVEHGRLPGCEWLRSDGTPLPSHEAPLARALAGEQVDTAEWTVLRPDGMRVRLQGTATPVKGGDGRVAAAVLRTRAVEALPAPLLDASRLLAEAGALLGTSVDAEAQLEPLLKLLVPTLGDGALLILMSPDADVSVAASLHVDAGRHALLRELLSRYPPDPTLPGGLSHVFVTGAVARLCVMSDEHVTLTARDAEHARMMREVGPHGCLSVPLAARGNVLGALILLRANVLHAFDAEEERVLAELAHRTALYLENARLLKEAREAVRQRDEFLGIASHELKTPLTPLSLKVQLLQKQVTVLAREGKPVPTERVSETLEVVQRQVRRLSRLVDNLLDVSRISAGRLRLEVEELDLASVAAEILYRFAPAAQQQGTELELHAPVPVVGRWDRLRLEQVVTNLLSNALKYGAGHPVVLSVDARGTVARLTVKDHGIGIAPEDLARIFERFERAVSDRHYGGLGLGLYITRQIVEAFGGTVLAQSEPGQGSTFTLELPRGDIPEEWLTAHAAPGPTSESEGG</sequence>
<dbReference type="SUPFAM" id="SSF55781">
    <property type="entry name" value="GAF domain-like"/>
    <property type="match status" value="1"/>
</dbReference>
<comment type="caution">
    <text evidence="8">The sequence shown here is derived from an EMBL/GenBank/DDBJ whole genome shotgun (WGS) entry which is preliminary data.</text>
</comment>
<dbReference type="SMART" id="SM00388">
    <property type="entry name" value="HisKA"/>
    <property type="match status" value="1"/>
</dbReference>
<feature type="region of interest" description="Disordered" evidence="6">
    <location>
        <begin position="1"/>
        <end position="62"/>
    </location>
</feature>
<dbReference type="SMART" id="SM00387">
    <property type="entry name" value="HATPase_c"/>
    <property type="match status" value="1"/>
</dbReference>
<dbReference type="Gene3D" id="3.30.450.40">
    <property type="match status" value="1"/>
</dbReference>
<dbReference type="Gene3D" id="1.10.287.130">
    <property type="match status" value="1"/>
</dbReference>
<evidence type="ECO:0000313" key="9">
    <source>
        <dbReference type="Proteomes" id="UP000273405"/>
    </source>
</evidence>
<dbReference type="Proteomes" id="UP000273405">
    <property type="component" value="Unassembled WGS sequence"/>
</dbReference>
<protein>
    <recommendedName>
        <fullName evidence="2">histidine kinase</fullName>
        <ecNumber evidence="2">2.7.13.3</ecNumber>
    </recommendedName>
</protein>
<dbReference type="SUPFAM" id="SSF47384">
    <property type="entry name" value="Homodimeric domain of signal transducing histidine kinase"/>
    <property type="match status" value="1"/>
</dbReference>
<dbReference type="OrthoDB" id="5523736at2"/>
<dbReference type="AlphaFoldDB" id="A0A3A8NKR9"/>
<dbReference type="InterPro" id="IPR029016">
    <property type="entry name" value="GAF-like_dom_sf"/>
</dbReference>
<dbReference type="PROSITE" id="PS50109">
    <property type="entry name" value="HIS_KIN"/>
    <property type="match status" value="1"/>
</dbReference>
<dbReference type="CDD" id="cd00075">
    <property type="entry name" value="HATPase"/>
    <property type="match status" value="1"/>
</dbReference>
<dbReference type="SUPFAM" id="SSF55785">
    <property type="entry name" value="PYP-like sensor domain (PAS domain)"/>
    <property type="match status" value="1"/>
</dbReference>
<dbReference type="InterPro" id="IPR036890">
    <property type="entry name" value="HATPase_C_sf"/>
</dbReference>
<evidence type="ECO:0000256" key="5">
    <source>
        <dbReference type="ARBA" id="ARBA00022777"/>
    </source>
</evidence>
<evidence type="ECO:0000256" key="3">
    <source>
        <dbReference type="ARBA" id="ARBA00022553"/>
    </source>
</evidence>
<dbReference type="InterPro" id="IPR035965">
    <property type="entry name" value="PAS-like_dom_sf"/>
</dbReference>
<dbReference type="PANTHER" id="PTHR43547:SF2">
    <property type="entry name" value="HYBRID SIGNAL TRANSDUCTION HISTIDINE KINASE C"/>
    <property type="match status" value="1"/>
</dbReference>
<proteinExistence type="predicted"/>
<dbReference type="FunFam" id="3.30.565.10:FF:000006">
    <property type="entry name" value="Sensor histidine kinase WalK"/>
    <property type="match status" value="1"/>
</dbReference>
<accession>A0A3A8NKR9</accession>
<dbReference type="EMBL" id="RAWG01000044">
    <property type="protein sequence ID" value="RKH44818.1"/>
    <property type="molecule type" value="Genomic_DNA"/>
</dbReference>
<gene>
    <name evidence="8" type="ORF">D7X12_09665</name>
</gene>
<evidence type="ECO:0000256" key="4">
    <source>
        <dbReference type="ARBA" id="ARBA00022679"/>
    </source>
</evidence>
<keyword evidence="5 8" id="KW-0418">Kinase</keyword>
<dbReference type="EC" id="2.7.13.3" evidence="2"/>
<dbReference type="SUPFAM" id="SSF55874">
    <property type="entry name" value="ATPase domain of HSP90 chaperone/DNA topoisomerase II/histidine kinase"/>
    <property type="match status" value="1"/>
</dbReference>
<dbReference type="GO" id="GO:0000155">
    <property type="term" value="F:phosphorelay sensor kinase activity"/>
    <property type="evidence" value="ECO:0007669"/>
    <property type="project" value="InterPro"/>
</dbReference>
<dbReference type="InterPro" id="IPR036097">
    <property type="entry name" value="HisK_dim/P_sf"/>
</dbReference>
<evidence type="ECO:0000256" key="2">
    <source>
        <dbReference type="ARBA" id="ARBA00012438"/>
    </source>
</evidence>
<feature type="domain" description="Histidine kinase" evidence="7">
    <location>
        <begin position="373"/>
        <end position="595"/>
    </location>
</feature>
<dbReference type="SMART" id="SM00065">
    <property type="entry name" value="GAF"/>
    <property type="match status" value="1"/>
</dbReference>
<dbReference type="Pfam" id="PF00512">
    <property type="entry name" value="HisKA"/>
    <property type="match status" value="1"/>
</dbReference>
<dbReference type="InterPro" id="IPR003661">
    <property type="entry name" value="HisK_dim/P_dom"/>
</dbReference>
<dbReference type="PANTHER" id="PTHR43547">
    <property type="entry name" value="TWO-COMPONENT HISTIDINE KINASE"/>
    <property type="match status" value="1"/>
</dbReference>
<dbReference type="CDD" id="cd00082">
    <property type="entry name" value="HisKA"/>
    <property type="match status" value="1"/>
</dbReference>
<dbReference type="PRINTS" id="PR00344">
    <property type="entry name" value="BCTRLSENSOR"/>
</dbReference>
<keyword evidence="4" id="KW-0808">Transferase</keyword>
<dbReference type="InterPro" id="IPR003018">
    <property type="entry name" value="GAF"/>
</dbReference>
<reference evidence="9" key="1">
    <citation type="submission" date="2018-09" db="EMBL/GenBank/DDBJ databases">
        <authorList>
            <person name="Livingstone P.G."/>
            <person name="Whitworth D.E."/>
        </authorList>
    </citation>
    <scope>NUCLEOTIDE SEQUENCE [LARGE SCALE GENOMIC DNA]</scope>
    <source>
        <strain evidence="9">CA040B</strain>
    </source>
</reference>
<dbReference type="Pfam" id="PF02518">
    <property type="entry name" value="HATPase_c"/>
    <property type="match status" value="1"/>
</dbReference>
<dbReference type="InterPro" id="IPR004358">
    <property type="entry name" value="Sig_transdc_His_kin-like_C"/>
</dbReference>
<evidence type="ECO:0000259" key="7">
    <source>
        <dbReference type="PROSITE" id="PS50109"/>
    </source>
</evidence>